<feature type="compositionally biased region" description="Basic and acidic residues" evidence="3">
    <location>
        <begin position="28"/>
        <end position="39"/>
    </location>
</feature>
<dbReference type="CDD" id="cd05387">
    <property type="entry name" value="BY-kinase"/>
    <property type="match status" value="1"/>
</dbReference>
<evidence type="ECO:0000259" key="4">
    <source>
        <dbReference type="Pfam" id="PF01656"/>
    </source>
</evidence>
<gene>
    <name evidence="5" type="ORF">SAMN05421759_101269</name>
</gene>
<evidence type="ECO:0000256" key="2">
    <source>
        <dbReference type="ARBA" id="ARBA00022840"/>
    </source>
</evidence>
<dbReference type="Pfam" id="PF01656">
    <property type="entry name" value="CbiA"/>
    <property type="match status" value="1"/>
</dbReference>
<feature type="compositionally biased region" description="Basic and acidic residues" evidence="3">
    <location>
        <begin position="142"/>
        <end position="157"/>
    </location>
</feature>
<dbReference type="InterPro" id="IPR002586">
    <property type="entry name" value="CobQ/CobB/MinD/ParA_Nub-bd_dom"/>
</dbReference>
<evidence type="ECO:0000313" key="5">
    <source>
        <dbReference type="EMBL" id="SIS53529.1"/>
    </source>
</evidence>
<keyword evidence="6" id="KW-1185">Reference proteome</keyword>
<feature type="compositionally biased region" description="Basic and acidic residues" evidence="3">
    <location>
        <begin position="341"/>
        <end position="352"/>
    </location>
</feature>
<feature type="domain" description="CobQ/CobB/MinD/ParA nucleotide binding" evidence="4">
    <location>
        <begin position="500"/>
        <end position="682"/>
    </location>
</feature>
<keyword evidence="1" id="KW-0547">Nucleotide-binding</keyword>
<dbReference type="Proteomes" id="UP000186684">
    <property type="component" value="Unassembled WGS sequence"/>
</dbReference>
<accession>A0A1N7JVZ7</accession>
<proteinExistence type="predicted"/>
<dbReference type="Gene3D" id="3.40.50.300">
    <property type="entry name" value="P-loop containing nucleotide triphosphate hydrolases"/>
    <property type="match status" value="1"/>
</dbReference>
<feature type="compositionally biased region" description="Low complexity" evidence="3">
    <location>
        <begin position="104"/>
        <end position="118"/>
    </location>
</feature>
<dbReference type="PANTHER" id="PTHR32309:SF31">
    <property type="entry name" value="CAPSULAR EXOPOLYSACCHARIDE FAMILY"/>
    <property type="match status" value="1"/>
</dbReference>
<reference evidence="6" key="1">
    <citation type="submission" date="2017-01" db="EMBL/GenBank/DDBJ databases">
        <authorList>
            <person name="Varghese N."/>
            <person name="Submissions S."/>
        </authorList>
    </citation>
    <scope>NUCLEOTIDE SEQUENCE [LARGE SCALE GENOMIC DNA]</scope>
    <source>
        <strain evidence="6">DSM 29430</strain>
    </source>
</reference>
<feature type="compositionally biased region" description="Pro residues" evidence="3">
    <location>
        <begin position="61"/>
        <end position="70"/>
    </location>
</feature>
<dbReference type="EMBL" id="FTOQ01000001">
    <property type="protein sequence ID" value="SIS53529.1"/>
    <property type="molecule type" value="Genomic_DNA"/>
</dbReference>
<name>A0A1N7JVZ7_9RHOB</name>
<dbReference type="InterPro" id="IPR050445">
    <property type="entry name" value="Bact_polysacc_biosynth/exp"/>
</dbReference>
<dbReference type="InterPro" id="IPR005702">
    <property type="entry name" value="Wzc-like_C"/>
</dbReference>
<evidence type="ECO:0000256" key="3">
    <source>
        <dbReference type="SAM" id="MobiDB-lite"/>
    </source>
</evidence>
<feature type="compositionally biased region" description="Acidic residues" evidence="3">
    <location>
        <begin position="384"/>
        <end position="401"/>
    </location>
</feature>
<evidence type="ECO:0000256" key="1">
    <source>
        <dbReference type="ARBA" id="ARBA00022741"/>
    </source>
</evidence>
<feature type="compositionally biased region" description="Low complexity" evidence="3">
    <location>
        <begin position="431"/>
        <end position="441"/>
    </location>
</feature>
<dbReference type="RefSeq" id="WP_234990131.1">
    <property type="nucleotide sequence ID" value="NZ_FTOQ01000001.1"/>
</dbReference>
<feature type="region of interest" description="Disordered" evidence="3">
    <location>
        <begin position="1"/>
        <end position="444"/>
    </location>
</feature>
<keyword evidence="2" id="KW-0067">ATP-binding</keyword>
<dbReference type="AlphaFoldDB" id="A0A1N7JVZ7"/>
<sequence>MTAERVFRRKNRPHARSEPEAQAQPAASRDDSADAHDSPSPKVFRRQKRSVAPGETQAEPTPEPQQPAPKPQLVHNERPRRSAEQAFPPLASDEPAPHPETSREALLAFAEDLAFPDLTVEDDAPPARSEKPTPEAAPAAWDDTKMEGHAEADEEKPSVPPTASEPDAPNSSGPGADTRSDAATAPDAPLVLQDTQRADAPEPAPKEADPVTPPVAQKPDQTPETHPLPPQAIAPTREPEKPLPTAMPPADTTRDAQELDEADEIAAIEATPSISARAPEDAGDRARTEPDPLMAQHPEPETSPEAERIAVEAEPSPHVGGEESSDIENLFADEPTTESVEPDHHLGDRIEDGPVAPRTDPVDAGAREGGAEMMNGGGAKASETADEPDSVETDVDRDEPEAGNQVSEAEDTEPKAGQAQVTDPGAPDPDPAIAKPPTDAASPETDGALWARLAPVIVDERVLDRHRVITATRYDPAHAAFDVLRTRLLQAVAERGWSRIAITSPTKGCGKTFTAANLAISLARQENCPTILFDTDLRDPMLARTFGATATGAIGDMLRGKTAPEDHLQRLGPNSIHAGPNLAFAFNDAREAYASELLQDPRTADTLRRIEERFAPKLMLFDTPPALYGDDVLAMRPLIDAVILVVGGGLTTANEIREVENRLGTETPLLGVVLNRAEGSKTRQYGY</sequence>
<protein>
    <submittedName>
        <fullName evidence="5">Chromosome partitioning ATPase, Mrp family, contains Fe-S cluster</fullName>
    </submittedName>
</protein>
<dbReference type="InterPro" id="IPR027417">
    <property type="entry name" value="P-loop_NTPase"/>
</dbReference>
<dbReference type="SUPFAM" id="SSF52540">
    <property type="entry name" value="P-loop containing nucleoside triphosphate hydrolases"/>
    <property type="match status" value="1"/>
</dbReference>
<dbReference type="STRING" id="633194.SAMN05421759_101269"/>
<dbReference type="PANTHER" id="PTHR32309">
    <property type="entry name" value="TYROSINE-PROTEIN KINASE"/>
    <property type="match status" value="1"/>
</dbReference>
<evidence type="ECO:0000313" key="6">
    <source>
        <dbReference type="Proteomes" id="UP000186684"/>
    </source>
</evidence>
<organism evidence="5 6">
    <name type="scientific">Roseivivax lentus</name>
    <dbReference type="NCBI Taxonomy" id="633194"/>
    <lineage>
        <taxon>Bacteria</taxon>
        <taxon>Pseudomonadati</taxon>
        <taxon>Pseudomonadota</taxon>
        <taxon>Alphaproteobacteria</taxon>
        <taxon>Rhodobacterales</taxon>
        <taxon>Roseobacteraceae</taxon>
        <taxon>Roseivivax</taxon>
    </lineage>
</organism>
<feature type="compositionally biased region" description="Basic and acidic residues" evidence="3">
    <location>
        <begin position="196"/>
        <end position="209"/>
    </location>
</feature>
<feature type="compositionally biased region" description="Basic and acidic residues" evidence="3">
    <location>
        <begin position="278"/>
        <end position="290"/>
    </location>
</feature>